<accession>A0A4Q0I818</accession>
<dbReference type="AlphaFoldDB" id="A0A4Q0I818"/>
<dbReference type="RefSeq" id="WP_069194672.1">
    <property type="nucleotide sequence ID" value="NZ_RLII01000001.1"/>
</dbReference>
<name>A0A4Q0I818_9FIRM</name>
<organism evidence="1 2">
    <name type="scientific">Acetivibrio mesophilus</name>
    <dbReference type="NCBI Taxonomy" id="2487273"/>
    <lineage>
        <taxon>Bacteria</taxon>
        <taxon>Bacillati</taxon>
        <taxon>Bacillota</taxon>
        <taxon>Clostridia</taxon>
        <taxon>Eubacteriales</taxon>
        <taxon>Oscillospiraceae</taxon>
        <taxon>Acetivibrio</taxon>
    </lineage>
</organism>
<dbReference type="Gene3D" id="3.40.50.1820">
    <property type="entry name" value="alpha/beta hydrolase"/>
    <property type="match status" value="1"/>
</dbReference>
<proteinExistence type="predicted"/>
<reference evidence="2" key="1">
    <citation type="submission" date="2018-11" db="EMBL/GenBank/DDBJ databases">
        <title>Genome sequencing of a novel mesophilic and cellulolytic organism within the genus Hungateiclostridium.</title>
        <authorList>
            <person name="Rettenmaier R."/>
            <person name="Liebl W."/>
            <person name="Zverlov V."/>
        </authorList>
    </citation>
    <scope>NUCLEOTIDE SEQUENCE [LARGE SCALE GENOMIC DNA]</scope>
    <source>
        <strain evidence="2">N2K1</strain>
    </source>
</reference>
<dbReference type="PANTHER" id="PTHR48098:SF1">
    <property type="entry name" value="DIACYLGLYCEROL ACYLTRANSFERASE_MYCOLYLTRANSFERASE AG85A"/>
    <property type="match status" value="1"/>
</dbReference>
<dbReference type="Proteomes" id="UP000289166">
    <property type="component" value="Unassembled WGS sequence"/>
</dbReference>
<evidence type="ECO:0000313" key="1">
    <source>
        <dbReference type="EMBL" id="RXE60576.1"/>
    </source>
</evidence>
<dbReference type="Pfam" id="PF00756">
    <property type="entry name" value="Esterase"/>
    <property type="match status" value="1"/>
</dbReference>
<evidence type="ECO:0008006" key="3">
    <source>
        <dbReference type="Google" id="ProtNLM"/>
    </source>
</evidence>
<keyword evidence="2" id="KW-1185">Reference proteome</keyword>
<dbReference type="OrthoDB" id="9803578at2"/>
<dbReference type="GO" id="GO:0016747">
    <property type="term" value="F:acyltransferase activity, transferring groups other than amino-acyl groups"/>
    <property type="evidence" value="ECO:0007669"/>
    <property type="project" value="TreeGrafter"/>
</dbReference>
<dbReference type="SUPFAM" id="SSF53474">
    <property type="entry name" value="alpha/beta-Hydrolases"/>
    <property type="match status" value="1"/>
</dbReference>
<sequence length="251" mass="29384">MNFINPPAESPQYVIHKTFYSQVLNHEIGYNIYLPPGYKDSGEKYPVAYHIHGWTGNESSEIWPLEKVYKNRWAITVFVNAISSEENYFDALLQIETILIKELIPHIDTQYRTDSTRESRMLSGFSMGGNMAFYYAVKHPELFGSVTSYAGTYHHLYNKEYRTVGVAPEKAIELYEDMMREEWYLEENNILCLVRQNAQKIRGKLKIDIHIGTADILFCDNEILHLYLDSLNILHEYKKFEEIGHDLEKIL</sequence>
<comment type="caution">
    <text evidence="1">The sequence shown here is derived from an EMBL/GenBank/DDBJ whole genome shotgun (WGS) entry which is preliminary data.</text>
</comment>
<gene>
    <name evidence="1" type="ORF">EFD62_01180</name>
</gene>
<dbReference type="InterPro" id="IPR050583">
    <property type="entry name" value="Mycobacterial_A85_antigen"/>
</dbReference>
<dbReference type="InterPro" id="IPR000801">
    <property type="entry name" value="Esterase-like"/>
</dbReference>
<dbReference type="InterPro" id="IPR029058">
    <property type="entry name" value="AB_hydrolase_fold"/>
</dbReference>
<protein>
    <recommendedName>
        <fullName evidence="3">Esterase</fullName>
    </recommendedName>
</protein>
<dbReference type="EMBL" id="RLII01000001">
    <property type="protein sequence ID" value="RXE60576.1"/>
    <property type="molecule type" value="Genomic_DNA"/>
</dbReference>
<evidence type="ECO:0000313" key="2">
    <source>
        <dbReference type="Proteomes" id="UP000289166"/>
    </source>
</evidence>
<dbReference type="PANTHER" id="PTHR48098">
    <property type="entry name" value="ENTEROCHELIN ESTERASE-RELATED"/>
    <property type="match status" value="1"/>
</dbReference>